<name>A0A367X350_9PROT</name>
<evidence type="ECO:0000313" key="2">
    <source>
        <dbReference type="Proteomes" id="UP000252255"/>
    </source>
</evidence>
<dbReference type="AlphaFoldDB" id="A0A367X350"/>
<organism evidence="1 2">
    <name type="scientific">Thalassospira profundimaris</name>
    <dbReference type="NCBI Taxonomy" id="502049"/>
    <lineage>
        <taxon>Bacteria</taxon>
        <taxon>Pseudomonadati</taxon>
        <taxon>Pseudomonadota</taxon>
        <taxon>Alphaproteobacteria</taxon>
        <taxon>Rhodospirillales</taxon>
        <taxon>Thalassospiraceae</taxon>
        <taxon>Thalassospira</taxon>
    </lineage>
</organism>
<sequence>MSRWVKIVCWVAFAGILVGLTIYDSRASKSVYQIFQQVCLDAIGDGEEMEDAVSAVLWRYKMYDRPPLTRHVMRGPVILQTRDYRIPSGGRLKTSEDGSYCQIFVGGKEAMDIVDAVASADDTLFLRDEKNINGHRRAILRIKDSSAIINLVEGSHADFLHIMTPELYMRQRAYDDPEVSVKN</sequence>
<accession>A0A367X350</accession>
<dbReference type="RefSeq" id="WP_114097054.1">
    <property type="nucleotide sequence ID" value="NZ_JPWI01000002.1"/>
</dbReference>
<dbReference type="EMBL" id="JPWI01000002">
    <property type="protein sequence ID" value="RCK47909.1"/>
    <property type="molecule type" value="Genomic_DNA"/>
</dbReference>
<comment type="caution">
    <text evidence="1">The sequence shown here is derived from an EMBL/GenBank/DDBJ whole genome shotgun (WGS) entry which is preliminary data.</text>
</comment>
<dbReference type="Proteomes" id="UP000252255">
    <property type="component" value="Unassembled WGS sequence"/>
</dbReference>
<reference evidence="1 2" key="1">
    <citation type="submission" date="2014-07" db="EMBL/GenBank/DDBJ databases">
        <title>Draft genome sequence of Thalassospira profundimaris PR54-5.</title>
        <authorList>
            <person name="Lai Q."/>
            <person name="Shao Z."/>
        </authorList>
    </citation>
    <scope>NUCLEOTIDE SEQUENCE [LARGE SCALE GENOMIC DNA]</scope>
    <source>
        <strain evidence="1 2">PR54-5</strain>
    </source>
</reference>
<gene>
    <name evidence="1" type="ORF">TH30_05555</name>
</gene>
<protein>
    <submittedName>
        <fullName evidence="1">Uncharacterized protein</fullName>
    </submittedName>
</protein>
<dbReference type="OrthoDB" id="9814206at2"/>
<evidence type="ECO:0000313" key="1">
    <source>
        <dbReference type="EMBL" id="RCK47909.1"/>
    </source>
</evidence>
<proteinExistence type="predicted"/>